<accession>A0AAW0PU74</accession>
<evidence type="ECO:0000256" key="1">
    <source>
        <dbReference type="ARBA" id="ARBA00023157"/>
    </source>
</evidence>
<feature type="domain" description="C-type lectin" evidence="3">
    <location>
        <begin position="436"/>
        <end position="548"/>
    </location>
</feature>
<evidence type="ECO:0000313" key="4">
    <source>
        <dbReference type="EMBL" id="KAK7930079.1"/>
    </source>
</evidence>
<dbReference type="Gene3D" id="3.10.100.10">
    <property type="entry name" value="Mannose-Binding Protein A, subunit A"/>
    <property type="match status" value="3"/>
</dbReference>
<dbReference type="CDD" id="cd00037">
    <property type="entry name" value="CLECT"/>
    <property type="match status" value="3"/>
</dbReference>
<dbReference type="InterPro" id="IPR050976">
    <property type="entry name" value="Snaclec"/>
</dbReference>
<proteinExistence type="predicted"/>
<feature type="domain" description="C-type lectin" evidence="3">
    <location>
        <begin position="43"/>
        <end position="155"/>
    </location>
</feature>
<feature type="chain" id="PRO_5043609328" description="C-type lectin domain-containing protein" evidence="2">
    <location>
        <begin position="21"/>
        <end position="553"/>
    </location>
</feature>
<keyword evidence="5" id="KW-1185">Reference proteome</keyword>
<keyword evidence="2" id="KW-0732">Signal</keyword>
<dbReference type="InterPro" id="IPR016186">
    <property type="entry name" value="C-type_lectin-like/link_sf"/>
</dbReference>
<dbReference type="EMBL" id="JBBPFD010000004">
    <property type="protein sequence ID" value="KAK7930079.1"/>
    <property type="molecule type" value="Genomic_DNA"/>
</dbReference>
<dbReference type="PANTHER" id="PTHR22991">
    <property type="entry name" value="PROTEIN CBG13490"/>
    <property type="match status" value="1"/>
</dbReference>
<protein>
    <recommendedName>
        <fullName evidence="3">C-type lectin domain-containing protein</fullName>
    </recommendedName>
</protein>
<dbReference type="InterPro" id="IPR018378">
    <property type="entry name" value="C-type_lectin_CS"/>
</dbReference>
<dbReference type="Pfam" id="PF00059">
    <property type="entry name" value="Lectin_C"/>
    <property type="match status" value="3"/>
</dbReference>
<keyword evidence="1" id="KW-1015">Disulfide bond</keyword>
<dbReference type="PROSITE" id="PS50041">
    <property type="entry name" value="C_TYPE_LECTIN_2"/>
    <property type="match status" value="3"/>
</dbReference>
<feature type="signal peptide" evidence="2">
    <location>
        <begin position="1"/>
        <end position="20"/>
    </location>
</feature>
<evidence type="ECO:0000313" key="5">
    <source>
        <dbReference type="Proteomes" id="UP001460270"/>
    </source>
</evidence>
<dbReference type="PROSITE" id="PS00615">
    <property type="entry name" value="C_TYPE_LECTIN_1"/>
    <property type="match status" value="3"/>
</dbReference>
<dbReference type="AlphaFoldDB" id="A0AAW0PU74"/>
<evidence type="ECO:0000256" key="2">
    <source>
        <dbReference type="SAM" id="SignalP"/>
    </source>
</evidence>
<sequence length="553" mass="61875">MKTAVTFLLFAAVALRAAEAEEALPALAPEVHSQYCLPGWEFFRGSCYYMNRNYNSWRDAVSYCANFGATLAAVHNPLEYNHFQYMVGSAGFSTAWIGGYYFESSWRWHDGSYMDYNNFMSGGSSSTYKCLRMNTQAGQGWYSSSCSGAIPSICQMKINCKDEVGCDFSPFAAVAFKATAAPAEEAVVQKEVKEEPKPVEVVLVQEVEKKEEAQAEAVEELPALSPAVLSSWLGFFRGSCYLFNRNSNTWRSAVSYCANFGATLAAVHNPLEYNHFQYMVGSAGYTTAWIGGYYFESSWRWHDGSYMDYYNFMSGGSSSTYKCLRMNTQAGQGWYSSHCNNAIPSICQIRVQLILKMKTAVIFLLFAAVAFKATAAPAEEAVVQKVEVKEEPKPVEVVLVQEVEKKEEAQAEAVEELPALSPAVQSQYCLPGWDFFRGSCYLFNRNSNTWRSAVSYCANFGATLAAVHNPLEYNHFQYMVGSAGYTTAWIGGYYFESSWRWHDGSYMDYYNFMSGGSSSTYKCLRMNTQAGQGWYSSSCNYALPSICQIRVQC</sequence>
<feature type="domain" description="C-type lectin" evidence="3">
    <location>
        <begin position="236"/>
        <end position="348"/>
    </location>
</feature>
<dbReference type="PANTHER" id="PTHR22991:SF40">
    <property type="entry name" value="PROTEIN CBG13490"/>
    <property type="match status" value="1"/>
</dbReference>
<comment type="caution">
    <text evidence="4">The sequence shown here is derived from an EMBL/GenBank/DDBJ whole genome shotgun (WGS) entry which is preliminary data.</text>
</comment>
<dbReference type="InterPro" id="IPR016187">
    <property type="entry name" value="CTDL_fold"/>
</dbReference>
<gene>
    <name evidence="4" type="ORF">WMY93_006474</name>
</gene>
<dbReference type="SMART" id="SM00034">
    <property type="entry name" value="CLECT"/>
    <property type="match status" value="3"/>
</dbReference>
<name>A0AAW0PU74_9GOBI</name>
<dbReference type="SUPFAM" id="SSF56436">
    <property type="entry name" value="C-type lectin-like"/>
    <property type="match status" value="3"/>
</dbReference>
<dbReference type="InterPro" id="IPR001304">
    <property type="entry name" value="C-type_lectin-like"/>
</dbReference>
<organism evidence="4 5">
    <name type="scientific">Mugilogobius chulae</name>
    <name type="common">yellowstripe goby</name>
    <dbReference type="NCBI Taxonomy" id="88201"/>
    <lineage>
        <taxon>Eukaryota</taxon>
        <taxon>Metazoa</taxon>
        <taxon>Chordata</taxon>
        <taxon>Craniata</taxon>
        <taxon>Vertebrata</taxon>
        <taxon>Euteleostomi</taxon>
        <taxon>Actinopterygii</taxon>
        <taxon>Neopterygii</taxon>
        <taxon>Teleostei</taxon>
        <taxon>Neoteleostei</taxon>
        <taxon>Acanthomorphata</taxon>
        <taxon>Gobiaria</taxon>
        <taxon>Gobiiformes</taxon>
        <taxon>Gobioidei</taxon>
        <taxon>Gobiidae</taxon>
        <taxon>Gobionellinae</taxon>
        <taxon>Mugilogobius</taxon>
    </lineage>
</organism>
<evidence type="ECO:0000259" key="3">
    <source>
        <dbReference type="PROSITE" id="PS50041"/>
    </source>
</evidence>
<dbReference type="Proteomes" id="UP001460270">
    <property type="component" value="Unassembled WGS sequence"/>
</dbReference>
<reference evidence="5" key="1">
    <citation type="submission" date="2024-04" db="EMBL/GenBank/DDBJ databases">
        <title>Salinicola lusitanus LLJ914,a marine bacterium isolated from the Okinawa Trough.</title>
        <authorList>
            <person name="Li J."/>
        </authorList>
    </citation>
    <scope>NUCLEOTIDE SEQUENCE [LARGE SCALE GENOMIC DNA]</scope>
</reference>